<dbReference type="SUPFAM" id="SSF46785">
    <property type="entry name" value="Winged helix' DNA-binding domain"/>
    <property type="match status" value="1"/>
</dbReference>
<keyword evidence="3" id="KW-0804">Transcription</keyword>
<protein>
    <submittedName>
        <fullName evidence="6">GntR family transcriptional regulator</fullName>
    </submittedName>
</protein>
<dbReference type="PROSITE" id="PS50949">
    <property type="entry name" value="HTH_GNTR"/>
    <property type="match status" value="1"/>
</dbReference>
<dbReference type="InterPro" id="IPR036388">
    <property type="entry name" value="WH-like_DNA-bd_sf"/>
</dbReference>
<dbReference type="InterPro" id="IPR000524">
    <property type="entry name" value="Tscrpt_reg_HTH_GntR"/>
</dbReference>
<dbReference type="EMBL" id="CP158568">
    <property type="protein sequence ID" value="XBY44924.1"/>
    <property type="molecule type" value="Genomic_DNA"/>
</dbReference>
<dbReference type="InterPro" id="IPR008920">
    <property type="entry name" value="TF_FadR/GntR_C"/>
</dbReference>
<dbReference type="Pfam" id="PF07729">
    <property type="entry name" value="FCD"/>
    <property type="match status" value="1"/>
</dbReference>
<dbReference type="InterPro" id="IPR011711">
    <property type="entry name" value="GntR_C"/>
</dbReference>
<evidence type="ECO:0000259" key="5">
    <source>
        <dbReference type="PROSITE" id="PS50949"/>
    </source>
</evidence>
<feature type="domain" description="HTH gntR-type" evidence="5">
    <location>
        <begin position="26"/>
        <end position="93"/>
    </location>
</feature>
<dbReference type="GO" id="GO:0003677">
    <property type="term" value="F:DNA binding"/>
    <property type="evidence" value="ECO:0007669"/>
    <property type="project" value="UniProtKB-KW"/>
</dbReference>
<evidence type="ECO:0000256" key="2">
    <source>
        <dbReference type="ARBA" id="ARBA00023125"/>
    </source>
</evidence>
<dbReference type="GO" id="GO:0003700">
    <property type="term" value="F:DNA-binding transcription factor activity"/>
    <property type="evidence" value="ECO:0007669"/>
    <property type="project" value="InterPro"/>
</dbReference>
<name>A0AAU7XDH8_9HYPH</name>
<dbReference type="SUPFAM" id="SSF48008">
    <property type="entry name" value="GntR ligand-binding domain-like"/>
    <property type="match status" value="1"/>
</dbReference>
<keyword evidence="2" id="KW-0238">DNA-binding</keyword>
<proteinExistence type="predicted"/>
<dbReference type="RefSeq" id="WP_407050016.1">
    <property type="nucleotide sequence ID" value="NZ_CP158568.1"/>
</dbReference>
<evidence type="ECO:0000256" key="1">
    <source>
        <dbReference type="ARBA" id="ARBA00023015"/>
    </source>
</evidence>
<dbReference type="SMART" id="SM00895">
    <property type="entry name" value="FCD"/>
    <property type="match status" value="1"/>
</dbReference>
<dbReference type="AlphaFoldDB" id="A0AAU7XDH8"/>
<dbReference type="KEGG" id="mflg:ABS361_01060"/>
<dbReference type="CDD" id="cd07377">
    <property type="entry name" value="WHTH_GntR"/>
    <property type="match status" value="1"/>
</dbReference>
<dbReference type="Pfam" id="PF00392">
    <property type="entry name" value="GntR"/>
    <property type="match status" value="1"/>
</dbReference>
<evidence type="ECO:0000256" key="3">
    <source>
        <dbReference type="ARBA" id="ARBA00023163"/>
    </source>
</evidence>
<keyword evidence="1" id="KW-0805">Transcription regulation</keyword>
<dbReference type="Gene3D" id="1.10.10.10">
    <property type="entry name" value="Winged helix-like DNA-binding domain superfamily/Winged helix DNA-binding domain"/>
    <property type="match status" value="1"/>
</dbReference>
<reference evidence="6" key="1">
    <citation type="submission" date="2024-06" db="EMBL/GenBank/DDBJ databases">
        <title>Methylostella associata gen. nov., sp. nov., a novel Ancalomicrobiaceae-affiliated facultatively methylotrophic bacteria that feed on methanotrophs of the genus Methylococcus.</title>
        <authorList>
            <person name="Saltykova V."/>
            <person name="Danilova O.V."/>
            <person name="Oshkin I.Y."/>
            <person name="Belova S.E."/>
            <person name="Pimenov N.V."/>
            <person name="Dedysh S.N."/>
        </authorList>
    </citation>
    <scope>NUCLEOTIDE SEQUENCE</scope>
    <source>
        <strain evidence="6">S20</strain>
    </source>
</reference>
<dbReference type="Gene3D" id="1.20.120.530">
    <property type="entry name" value="GntR ligand-binding domain-like"/>
    <property type="match status" value="1"/>
</dbReference>
<feature type="compositionally biased region" description="Polar residues" evidence="4">
    <location>
        <begin position="1"/>
        <end position="10"/>
    </location>
</feature>
<evidence type="ECO:0000256" key="4">
    <source>
        <dbReference type="SAM" id="MobiDB-lite"/>
    </source>
</evidence>
<feature type="compositionally biased region" description="Gly residues" evidence="4">
    <location>
        <begin position="12"/>
        <end position="22"/>
    </location>
</feature>
<feature type="region of interest" description="Disordered" evidence="4">
    <location>
        <begin position="1"/>
        <end position="25"/>
    </location>
</feature>
<dbReference type="SMART" id="SM00345">
    <property type="entry name" value="HTH_GNTR"/>
    <property type="match status" value="1"/>
</dbReference>
<organism evidence="6">
    <name type="scientific">Methyloraptor flagellatus</name>
    <dbReference type="NCBI Taxonomy" id="3162530"/>
    <lineage>
        <taxon>Bacteria</taxon>
        <taxon>Pseudomonadati</taxon>
        <taxon>Pseudomonadota</taxon>
        <taxon>Alphaproteobacteria</taxon>
        <taxon>Hyphomicrobiales</taxon>
        <taxon>Ancalomicrobiaceae</taxon>
        <taxon>Methyloraptor</taxon>
    </lineage>
</organism>
<dbReference type="PANTHER" id="PTHR43537">
    <property type="entry name" value="TRANSCRIPTIONAL REGULATOR, GNTR FAMILY"/>
    <property type="match status" value="1"/>
</dbReference>
<accession>A0AAU7XDH8</accession>
<sequence length="245" mass="26486">MTDTTDTSLPNGDGGNGDGGTRGQPVDRAQLIHAGVVTAILEHRLLPGTKLGEDDLGQIYGVSRTIVRAALQSLAHEGIVVIEKNRGAFVAHPSVQDAREVFEARKLIEPEIARLAAHRRAAFGDDLAAHLAEERAALERGDDRAAIRLSGEFHLLVARKAGHRLYESLLRELVARSSLVILLYRSRRARVCGTDHHEVIAAAIEAGDAERAAHLMVHHLDEIEDGLDLVEEEKAVSPLSDILGA</sequence>
<gene>
    <name evidence="6" type="ORF">ABS361_01060</name>
</gene>
<evidence type="ECO:0000313" key="6">
    <source>
        <dbReference type="EMBL" id="XBY44924.1"/>
    </source>
</evidence>
<dbReference type="PANTHER" id="PTHR43537:SF53">
    <property type="entry name" value="HTH-TYPE TRANSCRIPTIONAL REPRESSOR NANR"/>
    <property type="match status" value="1"/>
</dbReference>
<dbReference type="InterPro" id="IPR036390">
    <property type="entry name" value="WH_DNA-bd_sf"/>
</dbReference>